<accession>A0A4Q5LB44</accession>
<dbReference type="CDD" id="cd00038">
    <property type="entry name" value="CAP_ED"/>
    <property type="match status" value="1"/>
</dbReference>
<dbReference type="PROSITE" id="PS50042">
    <property type="entry name" value="CNMP_BINDING_3"/>
    <property type="match status" value="1"/>
</dbReference>
<comment type="caution">
    <text evidence="2">The sequence shown here is derived from an EMBL/GenBank/DDBJ whole genome shotgun (WGS) entry which is preliminary data.</text>
</comment>
<evidence type="ECO:0000313" key="3">
    <source>
        <dbReference type="Proteomes" id="UP000294155"/>
    </source>
</evidence>
<protein>
    <submittedName>
        <fullName evidence="2">Crp/Fnr family transcriptional regulator</fullName>
    </submittedName>
</protein>
<dbReference type="SUPFAM" id="SSF51206">
    <property type="entry name" value="cAMP-binding domain-like"/>
    <property type="match status" value="1"/>
</dbReference>
<dbReference type="InterPro" id="IPR014710">
    <property type="entry name" value="RmlC-like_jellyroll"/>
</dbReference>
<dbReference type="Gene3D" id="2.60.120.10">
    <property type="entry name" value="Jelly Rolls"/>
    <property type="match status" value="1"/>
</dbReference>
<dbReference type="AlphaFoldDB" id="A0A4Q5LB44"/>
<organism evidence="2 3">
    <name type="scientific">Hymenobacter persicinus</name>
    <dbReference type="NCBI Taxonomy" id="2025506"/>
    <lineage>
        <taxon>Bacteria</taxon>
        <taxon>Pseudomonadati</taxon>
        <taxon>Bacteroidota</taxon>
        <taxon>Cytophagia</taxon>
        <taxon>Cytophagales</taxon>
        <taxon>Hymenobacteraceae</taxon>
        <taxon>Hymenobacter</taxon>
    </lineage>
</organism>
<dbReference type="InterPro" id="IPR018490">
    <property type="entry name" value="cNMP-bd_dom_sf"/>
</dbReference>
<dbReference type="EMBL" id="SEWE01000030">
    <property type="protein sequence ID" value="RYU78408.1"/>
    <property type="molecule type" value="Genomic_DNA"/>
</dbReference>
<proteinExistence type="predicted"/>
<dbReference type="RefSeq" id="WP_129921786.1">
    <property type="nucleotide sequence ID" value="NZ_SEWE01000030.1"/>
</dbReference>
<dbReference type="Pfam" id="PF00027">
    <property type="entry name" value="cNMP_binding"/>
    <property type="match status" value="1"/>
</dbReference>
<evidence type="ECO:0000313" key="2">
    <source>
        <dbReference type="EMBL" id="RYU78408.1"/>
    </source>
</evidence>
<dbReference type="OrthoDB" id="792939at2"/>
<keyword evidence="3" id="KW-1185">Reference proteome</keyword>
<evidence type="ECO:0000259" key="1">
    <source>
        <dbReference type="PROSITE" id="PS50042"/>
    </source>
</evidence>
<dbReference type="InterPro" id="IPR000595">
    <property type="entry name" value="cNMP-bd_dom"/>
</dbReference>
<dbReference type="Proteomes" id="UP000294155">
    <property type="component" value="Unassembled WGS sequence"/>
</dbReference>
<sequence>MPAPVSDPSSSAHDLLAALLRQVPFLTDDDITAFVGLWRKYASLKRADFLIQAGQTEHHLYFVNEGALRIYYPSRAEEICVGFAYTNTLVCSFPSFVAGLPSEYCIQALRKSELIGISRTDFTAIMEARPNFARFWRLELERAVMGRIEREIDLLLPEPERRLERLLARSPHLFQLVPKKYIASYLRMTPETLSRLR</sequence>
<name>A0A4Q5LB44_9BACT</name>
<feature type="domain" description="Cyclic nucleotide-binding" evidence="1">
    <location>
        <begin position="39"/>
        <end position="126"/>
    </location>
</feature>
<reference evidence="2 3" key="1">
    <citation type="submission" date="2019-02" db="EMBL/GenBank/DDBJ databases">
        <title>Bacterial novel species isolated from soil.</title>
        <authorList>
            <person name="Jung H.-Y."/>
        </authorList>
    </citation>
    <scope>NUCLEOTIDE SEQUENCE [LARGE SCALE GENOMIC DNA]</scope>
    <source>
        <strain evidence="2 3">1-3-3-3</strain>
    </source>
</reference>
<gene>
    <name evidence="2" type="ORF">EWM57_14025</name>
</gene>